<reference evidence="4 5" key="1">
    <citation type="journal article" date="2025" name="Microbiol. Resour. Announc.">
        <title>Draft genome sequences for Neonectria magnoliae and Neonectria punicea, canker pathogens of Liriodendron tulipifera and Acer saccharum in West Virginia.</title>
        <authorList>
            <person name="Petronek H.M."/>
            <person name="Kasson M.T."/>
            <person name="Metheny A.M."/>
            <person name="Stauder C.M."/>
            <person name="Lovett B."/>
            <person name="Lynch S.C."/>
            <person name="Garnas J.R."/>
            <person name="Kasson L.R."/>
            <person name="Stajich J.E."/>
        </authorList>
    </citation>
    <scope>NUCLEOTIDE SEQUENCE [LARGE SCALE GENOMIC DNA]</scope>
    <source>
        <strain evidence="4 5">NRRL 64653</strain>
    </source>
</reference>
<dbReference type="InterPro" id="IPR053137">
    <property type="entry name" value="NLR-like"/>
</dbReference>
<dbReference type="PANTHER" id="PTHR46082">
    <property type="entry name" value="ATP/GTP-BINDING PROTEIN-RELATED"/>
    <property type="match status" value="1"/>
</dbReference>
<dbReference type="Pfam" id="PF13424">
    <property type="entry name" value="TPR_12"/>
    <property type="match status" value="1"/>
</dbReference>
<dbReference type="Pfam" id="PF25000">
    <property type="entry name" value="DUF7779"/>
    <property type="match status" value="1"/>
</dbReference>
<dbReference type="InterPro" id="IPR031352">
    <property type="entry name" value="SesA"/>
</dbReference>
<dbReference type="InterPro" id="IPR027417">
    <property type="entry name" value="P-loop_NTPase"/>
</dbReference>
<evidence type="ECO:0008006" key="6">
    <source>
        <dbReference type="Google" id="ProtNLM"/>
    </source>
</evidence>
<evidence type="ECO:0000313" key="5">
    <source>
        <dbReference type="Proteomes" id="UP001498476"/>
    </source>
</evidence>
<sequence length="840" mass="94765">MDPITAIGLAAAIIQLVEISNTITKRLIDFDSIGPDGDPPQAFKQIRTTLPLIVDGLQRMQSQIAAGHIVAQTQAALHSVVQSCLSETQELNRILDKALPSDEASSWERRKKALASLKYDKKIEKIAGAMNGYINTLIFYQVVDISHNLKVEQPPPYQKPFWLVPFDRNVSFVGRDAIFDRMERELSVEEGGQPKAALCGLGGIGKSQVALEYCYRMRKKDERCSVFWCNAATVPRFEESLNRIASECGLVSKEEAGMDAAGLLKHWLEFRHEGPWLMVVDNVDDEDVFFREQMRIGKTPSECIPHCANGSLLFTTRSSDIAFDVANPAKPISVHEMDKAEGLQLARKRLPSDTSEELLIELLEVLEFIPLAITQASAFIAKRRKTVRYYLEQYRKSDTTRTKLLSYEFSGHGRPGSSMESVAKTWMLSFETIRESNPRAAELLCLITFFQHQGVPAILLQSEGEEEFDFQDAAAVLKAFSFVQADEADSMFSTHRLVQLATRWWLEKEAPSETERWASAALRSVATQFPEPNSHPGAEYFTLCEVLLPHAEVMLQYEFKTSSQEVELARAKLLSSSGRYLHWTGSFDEARSRFEQSMQINLKHLGEKHIETMTSTGLLGWTIAVVDEDPEAVPLLERLVELRKEVLGEDDPRTIDALSDLATAIAATGDLPKSETMQREAMARSERVLTRRHGDTLNCMEHLASVLDDQGKETEATTLQREVYASKLEALGPRHMSVLTAECNLATMLGDHEETYNESYEMFQNNIQKKREVCGHDHRETLVSVCNFGNLLVSMDTTEKAKDMYAQVLKEIEDGPRKDLPSTLEMKHRIERSLMWLNEE</sequence>
<comment type="caution">
    <text evidence="4">The sequence shown here is derived from an EMBL/GenBank/DDBJ whole genome shotgun (WGS) entry which is preliminary data.</text>
</comment>
<proteinExistence type="predicted"/>
<dbReference type="SUPFAM" id="SSF48452">
    <property type="entry name" value="TPR-like"/>
    <property type="match status" value="2"/>
</dbReference>
<dbReference type="Gene3D" id="1.25.40.10">
    <property type="entry name" value="Tetratricopeptide repeat domain"/>
    <property type="match status" value="2"/>
</dbReference>
<organism evidence="4 5">
    <name type="scientific">Neonectria punicea</name>
    <dbReference type="NCBI Taxonomy" id="979145"/>
    <lineage>
        <taxon>Eukaryota</taxon>
        <taxon>Fungi</taxon>
        <taxon>Dikarya</taxon>
        <taxon>Ascomycota</taxon>
        <taxon>Pezizomycotina</taxon>
        <taxon>Sordariomycetes</taxon>
        <taxon>Hypocreomycetidae</taxon>
        <taxon>Hypocreales</taxon>
        <taxon>Nectriaceae</taxon>
        <taxon>Neonectria</taxon>
    </lineage>
</organism>
<dbReference type="Pfam" id="PF17107">
    <property type="entry name" value="SesA"/>
    <property type="match status" value="1"/>
</dbReference>
<dbReference type="Pfam" id="PF00931">
    <property type="entry name" value="NB-ARC"/>
    <property type="match status" value="1"/>
</dbReference>
<gene>
    <name evidence="4" type="ORF">QQX98_004054</name>
</gene>
<feature type="domain" description="NACHT-NTPase and P-loop NTPases N-terminal" evidence="2">
    <location>
        <begin position="11"/>
        <end position="137"/>
    </location>
</feature>
<accession>A0ABR1HAV5</accession>
<evidence type="ECO:0000259" key="3">
    <source>
        <dbReference type="Pfam" id="PF25000"/>
    </source>
</evidence>
<evidence type="ECO:0000259" key="2">
    <source>
        <dbReference type="Pfam" id="PF17107"/>
    </source>
</evidence>
<dbReference type="PANTHER" id="PTHR46082:SF6">
    <property type="entry name" value="AAA+ ATPASE DOMAIN-CONTAINING PROTEIN-RELATED"/>
    <property type="match status" value="1"/>
</dbReference>
<protein>
    <recommendedName>
        <fullName evidence="6">NACHT-NTPase and P-loop NTPases N-terminal domain-containing protein</fullName>
    </recommendedName>
</protein>
<dbReference type="SUPFAM" id="SSF52540">
    <property type="entry name" value="P-loop containing nucleoside triphosphate hydrolases"/>
    <property type="match status" value="1"/>
</dbReference>
<dbReference type="Gene3D" id="3.40.50.300">
    <property type="entry name" value="P-loop containing nucleotide triphosphate hydrolases"/>
    <property type="match status" value="1"/>
</dbReference>
<dbReference type="EMBL" id="JAZAVJ010000049">
    <property type="protein sequence ID" value="KAK7418269.1"/>
    <property type="molecule type" value="Genomic_DNA"/>
</dbReference>
<keyword evidence="5" id="KW-1185">Reference proteome</keyword>
<dbReference type="InterPro" id="IPR002182">
    <property type="entry name" value="NB-ARC"/>
</dbReference>
<evidence type="ECO:0000259" key="1">
    <source>
        <dbReference type="Pfam" id="PF00931"/>
    </source>
</evidence>
<feature type="domain" description="NB-ARC" evidence="1">
    <location>
        <begin position="180"/>
        <end position="348"/>
    </location>
</feature>
<feature type="domain" description="DUF7779" evidence="3">
    <location>
        <begin position="435"/>
        <end position="507"/>
    </location>
</feature>
<dbReference type="InterPro" id="IPR056681">
    <property type="entry name" value="DUF7779"/>
</dbReference>
<name>A0ABR1HAV5_9HYPO</name>
<dbReference type="Proteomes" id="UP001498476">
    <property type="component" value="Unassembled WGS sequence"/>
</dbReference>
<dbReference type="InterPro" id="IPR011990">
    <property type="entry name" value="TPR-like_helical_dom_sf"/>
</dbReference>
<dbReference type="Pfam" id="PF13374">
    <property type="entry name" value="TPR_10"/>
    <property type="match status" value="2"/>
</dbReference>
<evidence type="ECO:0000313" key="4">
    <source>
        <dbReference type="EMBL" id="KAK7418269.1"/>
    </source>
</evidence>